<sequence length="275" mass="30418">MASQRQKRERQRSQEKKIAGRKPSGANPPWPPRKRTLLLALLLVVVGVVTYANSLRGPFIFDDTTWILGNPTTRQLWRIDRILLVPDDLSVVGRPIVNLSLAISYAVSATDPFGYHLTNLLIHLLAALTLFGVIRRTLSLPGMPAHLTRDAGGLAFACALIWLVHPLQTSAVTYIIQRTESLMGLFYLLALYSLIRGSQAVRPIPWFLLAVITCFFGMGTKEVTVSAPVVLLVYDRIFLAGSFGELLRKRWGLYLGLAASWILLAALVSDRSGTV</sequence>
<evidence type="ECO:0000256" key="2">
    <source>
        <dbReference type="ARBA" id="ARBA00022803"/>
    </source>
</evidence>
<proteinExistence type="predicted"/>
<accession>A0ABV6YM88</accession>
<dbReference type="InterPro" id="IPR052346">
    <property type="entry name" value="O-mannosyl-transferase_TMTC"/>
</dbReference>
<keyword evidence="2" id="KW-0802">TPR repeat</keyword>
<reference evidence="5 6" key="1">
    <citation type="submission" date="2024-09" db="EMBL/GenBank/DDBJ databases">
        <authorList>
            <person name="D'Angelo T."/>
        </authorList>
    </citation>
    <scope>NUCLEOTIDE SEQUENCE [LARGE SCALE GENOMIC DNA]</scope>
    <source>
        <strain evidence="5">SAG AM-320-E07</strain>
    </source>
</reference>
<protein>
    <recommendedName>
        <fullName evidence="7">Glycosyltransferase RgtA/B/C/D-like domain-containing protein</fullName>
    </recommendedName>
</protein>
<keyword evidence="4" id="KW-0812">Transmembrane</keyword>
<evidence type="ECO:0000256" key="4">
    <source>
        <dbReference type="SAM" id="Phobius"/>
    </source>
</evidence>
<evidence type="ECO:0000313" key="5">
    <source>
        <dbReference type="EMBL" id="MFC1573449.1"/>
    </source>
</evidence>
<feature type="transmembrane region" description="Helical" evidence="4">
    <location>
        <begin position="251"/>
        <end position="269"/>
    </location>
</feature>
<dbReference type="PANTHER" id="PTHR44227:SF3">
    <property type="entry name" value="PROTEIN O-MANNOSYL-TRANSFERASE TMTC4"/>
    <property type="match status" value="1"/>
</dbReference>
<feature type="transmembrane region" description="Helical" evidence="4">
    <location>
        <begin position="113"/>
        <end position="134"/>
    </location>
</feature>
<keyword evidence="4" id="KW-0472">Membrane</keyword>
<name>A0ABV6YM88_UNCEI</name>
<organism evidence="5 6">
    <name type="scientific">Eiseniibacteriota bacterium</name>
    <dbReference type="NCBI Taxonomy" id="2212470"/>
    <lineage>
        <taxon>Bacteria</taxon>
        <taxon>Candidatus Eiseniibacteriota</taxon>
    </lineage>
</organism>
<dbReference type="PANTHER" id="PTHR44227">
    <property type="match status" value="1"/>
</dbReference>
<evidence type="ECO:0000256" key="3">
    <source>
        <dbReference type="SAM" id="MobiDB-lite"/>
    </source>
</evidence>
<evidence type="ECO:0000313" key="6">
    <source>
        <dbReference type="Proteomes" id="UP001593833"/>
    </source>
</evidence>
<feature type="non-terminal residue" evidence="5">
    <location>
        <position position="275"/>
    </location>
</feature>
<gene>
    <name evidence="5" type="ORF">ACFL6M_07625</name>
</gene>
<evidence type="ECO:0000256" key="1">
    <source>
        <dbReference type="ARBA" id="ARBA00022737"/>
    </source>
</evidence>
<feature type="region of interest" description="Disordered" evidence="3">
    <location>
        <begin position="1"/>
        <end position="31"/>
    </location>
</feature>
<comment type="caution">
    <text evidence="5">The sequence shown here is derived from an EMBL/GenBank/DDBJ whole genome shotgun (WGS) entry which is preliminary data.</text>
</comment>
<dbReference type="Proteomes" id="UP001593833">
    <property type="component" value="Unassembled WGS sequence"/>
</dbReference>
<feature type="compositionally biased region" description="Basic residues" evidence="3">
    <location>
        <begin position="1"/>
        <end position="10"/>
    </location>
</feature>
<feature type="transmembrane region" description="Helical" evidence="4">
    <location>
        <begin position="146"/>
        <end position="165"/>
    </location>
</feature>
<keyword evidence="1" id="KW-0677">Repeat</keyword>
<feature type="transmembrane region" description="Helical" evidence="4">
    <location>
        <begin position="206"/>
        <end position="231"/>
    </location>
</feature>
<evidence type="ECO:0008006" key="7">
    <source>
        <dbReference type="Google" id="ProtNLM"/>
    </source>
</evidence>
<keyword evidence="6" id="KW-1185">Reference proteome</keyword>
<keyword evidence="4" id="KW-1133">Transmembrane helix</keyword>
<dbReference type="EMBL" id="JBHPKH010000168">
    <property type="protein sequence ID" value="MFC1573449.1"/>
    <property type="molecule type" value="Genomic_DNA"/>
</dbReference>